<dbReference type="EMBL" id="JAHRIN010051720">
    <property type="protein sequence ID" value="MEQ2209711.1"/>
    <property type="molecule type" value="Genomic_DNA"/>
</dbReference>
<dbReference type="Proteomes" id="UP001434883">
    <property type="component" value="Unassembled WGS sequence"/>
</dbReference>
<protein>
    <submittedName>
        <fullName evidence="9">Uncharacterized protein</fullName>
    </submittedName>
</protein>
<evidence type="ECO:0000256" key="4">
    <source>
        <dbReference type="ARBA" id="ARBA00022729"/>
    </source>
</evidence>
<dbReference type="PANTHER" id="PTHR14066:SF10">
    <property type="entry name" value="NATRIURETIC PEPTIDES B"/>
    <property type="match status" value="1"/>
</dbReference>
<sequence length="204" mass="23156">MDILKSISLREEPEERPERLHQEIFWLLRTTDGQDRLDELSGLQHDWQIQLQDQYQHQASMKTAVVFTVLALFWQQCLVSGHVLGRPSFSSNLDQLKSLLERFEETLAEEAQREELDADYEETNQEPEHSQTNQGWSLDQEGDHENHISEGAQPSAVGPSRTAIQRNRLKDLLLSLGKRASSCFGARMDRIGNISGLGCNGGRG</sequence>
<comment type="subcellular location">
    <subcellularLocation>
        <location evidence="1 7">Secreted</location>
    </subcellularLocation>
</comment>
<evidence type="ECO:0000256" key="3">
    <source>
        <dbReference type="ARBA" id="ARBA00022525"/>
    </source>
</evidence>
<evidence type="ECO:0000256" key="6">
    <source>
        <dbReference type="ARBA" id="ARBA00023157"/>
    </source>
</evidence>
<dbReference type="InterPro" id="IPR030480">
    <property type="entry name" value="Natr_peptide_CS"/>
</dbReference>
<dbReference type="InterPro" id="IPR000663">
    <property type="entry name" value="Natr_peptide"/>
</dbReference>
<evidence type="ECO:0000256" key="7">
    <source>
        <dbReference type="RuleBase" id="RU003686"/>
    </source>
</evidence>
<proteinExistence type="inferred from homology"/>
<feature type="region of interest" description="Disordered" evidence="8">
    <location>
        <begin position="117"/>
        <end position="161"/>
    </location>
</feature>
<dbReference type="SMART" id="SM00183">
    <property type="entry name" value="NAT_PEP"/>
    <property type="match status" value="1"/>
</dbReference>
<evidence type="ECO:0000256" key="8">
    <source>
        <dbReference type="SAM" id="MobiDB-lite"/>
    </source>
</evidence>
<keyword evidence="10" id="KW-1185">Reference proteome</keyword>
<evidence type="ECO:0000256" key="2">
    <source>
        <dbReference type="ARBA" id="ARBA00009041"/>
    </source>
</evidence>
<comment type="similarity">
    <text evidence="2 7">Belongs to the natriuretic peptide family.</text>
</comment>
<evidence type="ECO:0000256" key="1">
    <source>
        <dbReference type="ARBA" id="ARBA00004613"/>
    </source>
</evidence>
<reference evidence="9 10" key="1">
    <citation type="submission" date="2021-06" db="EMBL/GenBank/DDBJ databases">
        <authorList>
            <person name="Palmer J.M."/>
        </authorList>
    </citation>
    <scope>NUCLEOTIDE SEQUENCE [LARGE SCALE GENOMIC DNA]</scope>
    <source>
        <strain evidence="9 10">XC_2019</strain>
        <tissue evidence="9">Muscle</tissue>
    </source>
</reference>
<accession>A0ABV0RP58</accession>
<evidence type="ECO:0000313" key="9">
    <source>
        <dbReference type="EMBL" id="MEQ2209711.1"/>
    </source>
</evidence>
<evidence type="ECO:0000313" key="10">
    <source>
        <dbReference type="Proteomes" id="UP001434883"/>
    </source>
</evidence>
<keyword evidence="6" id="KW-1015">Disulfide bond</keyword>
<keyword evidence="4" id="KW-0732">Signal</keyword>
<keyword evidence="5 7" id="KW-0838">Vasoactive</keyword>
<comment type="caution">
    <text evidence="9">The sequence shown here is derived from an EMBL/GenBank/DDBJ whole genome shotgun (WGS) entry which is preliminary data.</text>
</comment>
<organism evidence="9 10">
    <name type="scientific">Xenoophorus captivus</name>
    <dbReference type="NCBI Taxonomy" id="1517983"/>
    <lineage>
        <taxon>Eukaryota</taxon>
        <taxon>Metazoa</taxon>
        <taxon>Chordata</taxon>
        <taxon>Craniata</taxon>
        <taxon>Vertebrata</taxon>
        <taxon>Euteleostomi</taxon>
        <taxon>Actinopterygii</taxon>
        <taxon>Neopterygii</taxon>
        <taxon>Teleostei</taxon>
        <taxon>Neoteleostei</taxon>
        <taxon>Acanthomorphata</taxon>
        <taxon>Ovalentaria</taxon>
        <taxon>Atherinomorphae</taxon>
        <taxon>Cyprinodontiformes</taxon>
        <taxon>Goodeidae</taxon>
        <taxon>Xenoophorus</taxon>
    </lineage>
</organism>
<dbReference type="Pfam" id="PF00212">
    <property type="entry name" value="ANP"/>
    <property type="match status" value="1"/>
</dbReference>
<name>A0ABV0RP58_9TELE</name>
<keyword evidence="3" id="KW-0964">Secreted</keyword>
<dbReference type="PROSITE" id="PS00263">
    <property type="entry name" value="NATRIURETIC_PEPTIDE"/>
    <property type="match status" value="1"/>
</dbReference>
<dbReference type="InterPro" id="IPR050787">
    <property type="entry name" value="Natriuretic_peptide"/>
</dbReference>
<evidence type="ECO:0000256" key="5">
    <source>
        <dbReference type="ARBA" id="ARBA00022858"/>
    </source>
</evidence>
<dbReference type="PANTHER" id="PTHR14066">
    <property type="entry name" value="ATRIAL NATRIURETIC FACTOR PRECURSOR"/>
    <property type="match status" value="1"/>
</dbReference>
<gene>
    <name evidence="9" type="ORF">XENOCAPTIV_002986</name>
</gene>